<evidence type="ECO:0000256" key="2">
    <source>
        <dbReference type="SAM" id="SignalP"/>
    </source>
</evidence>
<organism evidence="3 4">
    <name type="scientific">Portunus trituberculatus</name>
    <name type="common">Swimming crab</name>
    <name type="synonym">Neptunus trituberculatus</name>
    <dbReference type="NCBI Taxonomy" id="210409"/>
    <lineage>
        <taxon>Eukaryota</taxon>
        <taxon>Metazoa</taxon>
        <taxon>Ecdysozoa</taxon>
        <taxon>Arthropoda</taxon>
        <taxon>Crustacea</taxon>
        <taxon>Multicrustacea</taxon>
        <taxon>Malacostraca</taxon>
        <taxon>Eumalacostraca</taxon>
        <taxon>Eucarida</taxon>
        <taxon>Decapoda</taxon>
        <taxon>Pleocyemata</taxon>
        <taxon>Brachyura</taxon>
        <taxon>Eubrachyura</taxon>
        <taxon>Portunoidea</taxon>
        <taxon>Portunidae</taxon>
        <taxon>Portuninae</taxon>
        <taxon>Portunus</taxon>
    </lineage>
</organism>
<gene>
    <name evidence="3" type="ORF">E2C01_094246</name>
</gene>
<evidence type="ECO:0000313" key="4">
    <source>
        <dbReference type="Proteomes" id="UP000324222"/>
    </source>
</evidence>
<evidence type="ECO:0000256" key="1">
    <source>
        <dbReference type="SAM" id="MobiDB-lite"/>
    </source>
</evidence>
<feature type="compositionally biased region" description="Basic and acidic residues" evidence="1">
    <location>
        <begin position="59"/>
        <end position="69"/>
    </location>
</feature>
<feature type="signal peptide" evidence="2">
    <location>
        <begin position="1"/>
        <end position="24"/>
    </location>
</feature>
<keyword evidence="2" id="KW-0732">Signal</keyword>
<protein>
    <submittedName>
        <fullName evidence="3">Uncharacterized protein</fullName>
    </submittedName>
</protein>
<feature type="region of interest" description="Disordered" evidence="1">
    <location>
        <begin position="47"/>
        <end position="69"/>
    </location>
</feature>
<evidence type="ECO:0000313" key="3">
    <source>
        <dbReference type="EMBL" id="MPC98861.1"/>
    </source>
</evidence>
<dbReference type="AlphaFoldDB" id="A0A5B7JLD1"/>
<comment type="caution">
    <text evidence="3">The sequence shown here is derived from an EMBL/GenBank/DDBJ whole genome shotgun (WGS) entry which is preliminary data.</text>
</comment>
<feature type="chain" id="PRO_5022784423" evidence="2">
    <location>
        <begin position="25"/>
        <end position="69"/>
    </location>
</feature>
<accession>A0A5B7JLD1</accession>
<dbReference type="EMBL" id="VSRR010115920">
    <property type="protein sequence ID" value="MPC98861.1"/>
    <property type="molecule type" value="Genomic_DNA"/>
</dbReference>
<name>A0A5B7JLD1_PORTR</name>
<reference evidence="3 4" key="1">
    <citation type="submission" date="2019-05" db="EMBL/GenBank/DDBJ databases">
        <title>Another draft genome of Portunus trituberculatus and its Hox gene families provides insights of decapod evolution.</title>
        <authorList>
            <person name="Jeong J.-H."/>
            <person name="Song I."/>
            <person name="Kim S."/>
            <person name="Choi T."/>
            <person name="Kim D."/>
            <person name="Ryu S."/>
            <person name="Kim W."/>
        </authorList>
    </citation>
    <scope>NUCLEOTIDE SEQUENCE [LARGE SCALE GENOMIC DNA]</scope>
    <source>
        <tissue evidence="3">Muscle</tissue>
    </source>
</reference>
<keyword evidence="4" id="KW-1185">Reference proteome</keyword>
<sequence length="69" mass="7770">MIISSLLAFLSLLAILSPLPGATTLTTTWRSIQVQLDIQVSKTHLKPARYSGAPGNPKWRHDWHPPRRK</sequence>
<dbReference type="Proteomes" id="UP000324222">
    <property type="component" value="Unassembled WGS sequence"/>
</dbReference>
<proteinExistence type="predicted"/>